<gene>
    <name evidence="2" type="ORF">QM524_12950</name>
</gene>
<sequence length="290" mass="32871">MKKRLITSLLLGLSCMTFGQKKSDTKEWEQLFNGKNLDGWDIKIRHYDLNDNFANTFRVKDGKLVVSYDGYDKFDEKFGHIFYKKKFSNYIIATEYRFVGEQAPEGPGWAYRNSGIMLHCQPAASMGKDQDFPISIEVQLLGGSGKGERTTCNLCTPGTNVEMNGKLFTPHCINSKSKTYDGDQWVRAEVMVLGDSLVRHYVNGEMVLEYQKPQVGGGNVDAYNPAFKPDGKLLNEGYISLQSESHPVEFRKVEVLQLEGCMDPKALNYKSYFIKSLPNTCKYAKKKGKK</sequence>
<dbReference type="Pfam" id="PF06439">
    <property type="entry name" value="3keto-disac_hyd"/>
    <property type="match status" value="1"/>
</dbReference>
<evidence type="ECO:0000313" key="3">
    <source>
        <dbReference type="Proteomes" id="UP001236507"/>
    </source>
</evidence>
<comment type="caution">
    <text evidence="2">The sequence shown here is derived from an EMBL/GenBank/DDBJ whole genome shotgun (WGS) entry which is preliminary data.</text>
</comment>
<dbReference type="PROSITE" id="PS51257">
    <property type="entry name" value="PROKAR_LIPOPROTEIN"/>
    <property type="match status" value="1"/>
</dbReference>
<keyword evidence="3" id="KW-1185">Reference proteome</keyword>
<dbReference type="Proteomes" id="UP001236507">
    <property type="component" value="Unassembled WGS sequence"/>
</dbReference>
<evidence type="ECO:0000259" key="1">
    <source>
        <dbReference type="Pfam" id="PF06439"/>
    </source>
</evidence>
<dbReference type="RefSeq" id="WP_283326378.1">
    <property type="nucleotide sequence ID" value="NZ_JASHIF010000010.1"/>
</dbReference>
<dbReference type="EMBL" id="JASHIF010000010">
    <property type="protein sequence ID" value="MDI9860120.1"/>
    <property type="molecule type" value="Genomic_DNA"/>
</dbReference>
<protein>
    <submittedName>
        <fullName evidence="2">DUF1080 domain-containing protein</fullName>
    </submittedName>
</protein>
<name>A0ABT6Y986_9BACT</name>
<feature type="domain" description="3-keto-alpha-glucoside-1,2-lyase/3-keto-2-hydroxy-glucal hydratase" evidence="1">
    <location>
        <begin position="27"/>
        <end position="255"/>
    </location>
</feature>
<organism evidence="2 3">
    <name type="scientific">Flectobacillus roseus</name>
    <dbReference type="NCBI Taxonomy" id="502259"/>
    <lineage>
        <taxon>Bacteria</taxon>
        <taxon>Pseudomonadati</taxon>
        <taxon>Bacteroidota</taxon>
        <taxon>Cytophagia</taxon>
        <taxon>Cytophagales</taxon>
        <taxon>Flectobacillaceae</taxon>
        <taxon>Flectobacillus</taxon>
    </lineage>
</organism>
<dbReference type="Gene3D" id="2.60.120.560">
    <property type="entry name" value="Exo-inulinase, domain 1"/>
    <property type="match status" value="1"/>
</dbReference>
<proteinExistence type="predicted"/>
<accession>A0ABT6Y986</accession>
<evidence type="ECO:0000313" key="2">
    <source>
        <dbReference type="EMBL" id="MDI9860120.1"/>
    </source>
</evidence>
<reference evidence="2 3" key="1">
    <citation type="submission" date="2023-05" db="EMBL/GenBank/DDBJ databases">
        <title>Novel species of genus Flectobacillus isolated from stream in China.</title>
        <authorList>
            <person name="Lu H."/>
        </authorList>
    </citation>
    <scope>NUCLEOTIDE SEQUENCE [LARGE SCALE GENOMIC DNA]</scope>
    <source>
        <strain evidence="2 3">KCTC 42575</strain>
    </source>
</reference>
<dbReference type="InterPro" id="IPR010496">
    <property type="entry name" value="AL/BT2_dom"/>
</dbReference>